<keyword evidence="5" id="KW-1185">Reference proteome</keyword>
<dbReference type="PANTHER" id="PTHR48081">
    <property type="entry name" value="AB HYDROLASE SUPERFAMILY PROTEIN C4A8.06C"/>
    <property type="match status" value="1"/>
</dbReference>
<sequence length="302" mass="34191">MKNTFKTVVMLALLQLANTNVKAQAIPDSTMQKIDEFRVFYETLGKVYPPDSTVSINETVIAGVKSYWLNKELLNKKNLIVYLHGGVYTYGNFNTYHAMLSHLAKSFHAPILYIEYSLSPEHPYPTANNEIFNVYQELQRKFKGSEITLMGDSAGGGLAIALVGEVQEAKVPMPASLVLISPWIDLKCINDSYESKKALDPILSKDFLYNHALMYSSNSIKEADPSELKFKKFPPVFLLVGTDEVLNDDSKNFYAFIKPIQKNSKLKEYDGQKHVWLFSHIDSVKSRESLNDIKEFILASNK</sequence>
<feature type="domain" description="Alpha/beta hydrolase fold-3" evidence="3">
    <location>
        <begin position="80"/>
        <end position="277"/>
    </location>
</feature>
<proteinExistence type="predicted"/>
<dbReference type="RefSeq" id="WP_408086319.1">
    <property type="nucleotide sequence ID" value="NZ_JBELPZ010000032.1"/>
</dbReference>
<comment type="caution">
    <text evidence="4">The sequence shown here is derived from an EMBL/GenBank/DDBJ whole genome shotgun (WGS) entry which is preliminary data.</text>
</comment>
<dbReference type="SUPFAM" id="SSF53474">
    <property type="entry name" value="alpha/beta-Hydrolases"/>
    <property type="match status" value="1"/>
</dbReference>
<keyword evidence="2" id="KW-0732">Signal</keyword>
<reference evidence="4 5" key="1">
    <citation type="submission" date="2024-06" db="EMBL/GenBank/DDBJ databases">
        <authorList>
            <person name="Kaempfer P."/>
            <person name="Viver T."/>
        </authorList>
    </citation>
    <scope>NUCLEOTIDE SEQUENCE [LARGE SCALE GENOMIC DNA]</scope>
    <source>
        <strain evidence="4 5">ST-119</strain>
    </source>
</reference>
<organism evidence="4 5">
    <name type="scientific">Flavobacterium rhizosphaerae</name>
    <dbReference type="NCBI Taxonomy" id="3163298"/>
    <lineage>
        <taxon>Bacteria</taxon>
        <taxon>Pseudomonadati</taxon>
        <taxon>Bacteroidota</taxon>
        <taxon>Flavobacteriia</taxon>
        <taxon>Flavobacteriales</taxon>
        <taxon>Flavobacteriaceae</taxon>
        <taxon>Flavobacterium</taxon>
    </lineage>
</organism>
<evidence type="ECO:0000313" key="4">
    <source>
        <dbReference type="EMBL" id="MFL9846046.1"/>
    </source>
</evidence>
<dbReference type="InterPro" id="IPR029058">
    <property type="entry name" value="AB_hydrolase_fold"/>
</dbReference>
<accession>A0ABW8Z338</accession>
<dbReference type="GO" id="GO:0016787">
    <property type="term" value="F:hydrolase activity"/>
    <property type="evidence" value="ECO:0007669"/>
    <property type="project" value="UniProtKB-KW"/>
</dbReference>
<evidence type="ECO:0000313" key="5">
    <source>
        <dbReference type="Proteomes" id="UP001629156"/>
    </source>
</evidence>
<gene>
    <name evidence="4" type="ORF">ABS766_16605</name>
</gene>
<keyword evidence="1 4" id="KW-0378">Hydrolase</keyword>
<evidence type="ECO:0000256" key="1">
    <source>
        <dbReference type="ARBA" id="ARBA00022801"/>
    </source>
</evidence>
<dbReference type="PANTHER" id="PTHR48081:SF8">
    <property type="entry name" value="ALPHA_BETA HYDROLASE FOLD-3 DOMAIN-CONTAINING PROTEIN-RELATED"/>
    <property type="match status" value="1"/>
</dbReference>
<name>A0ABW8Z338_9FLAO</name>
<dbReference type="EMBL" id="JBELPZ010000032">
    <property type="protein sequence ID" value="MFL9846046.1"/>
    <property type="molecule type" value="Genomic_DNA"/>
</dbReference>
<dbReference type="InterPro" id="IPR013094">
    <property type="entry name" value="AB_hydrolase_3"/>
</dbReference>
<protein>
    <submittedName>
        <fullName evidence="4">Alpha/beta hydrolase</fullName>
    </submittedName>
</protein>
<feature type="signal peptide" evidence="2">
    <location>
        <begin position="1"/>
        <end position="23"/>
    </location>
</feature>
<feature type="chain" id="PRO_5047503987" evidence="2">
    <location>
        <begin position="24"/>
        <end position="302"/>
    </location>
</feature>
<dbReference type="Gene3D" id="3.40.50.1820">
    <property type="entry name" value="alpha/beta hydrolase"/>
    <property type="match status" value="1"/>
</dbReference>
<evidence type="ECO:0000256" key="2">
    <source>
        <dbReference type="SAM" id="SignalP"/>
    </source>
</evidence>
<evidence type="ECO:0000259" key="3">
    <source>
        <dbReference type="Pfam" id="PF07859"/>
    </source>
</evidence>
<dbReference type="Proteomes" id="UP001629156">
    <property type="component" value="Unassembled WGS sequence"/>
</dbReference>
<dbReference type="Pfam" id="PF07859">
    <property type="entry name" value="Abhydrolase_3"/>
    <property type="match status" value="1"/>
</dbReference>
<dbReference type="InterPro" id="IPR050300">
    <property type="entry name" value="GDXG_lipolytic_enzyme"/>
</dbReference>